<dbReference type="VEuPathDB" id="FungiDB:I7I52_07638"/>
<evidence type="ECO:0000313" key="2">
    <source>
        <dbReference type="Proteomes" id="UP000670092"/>
    </source>
</evidence>
<comment type="caution">
    <text evidence="1">The sequence shown here is derived from an EMBL/GenBank/DDBJ whole genome shotgun (WGS) entry which is preliminary data.</text>
</comment>
<sequence length="88" mass="9988">MDGRVVGAVVLLVAVWALVLQHDCWMSWFCQRWRLRATISRPFRPSGHILSPQDQGQQLNGLDPPRAASAALCARVILSLRRQELRQI</sequence>
<name>A0A8H7YJB9_AJECA</name>
<proteinExistence type="predicted"/>
<evidence type="ECO:0000313" key="1">
    <source>
        <dbReference type="EMBL" id="KAG5290579.1"/>
    </source>
</evidence>
<dbReference type="Proteomes" id="UP000670092">
    <property type="component" value="Unassembled WGS sequence"/>
</dbReference>
<organism evidence="1 2">
    <name type="scientific">Ajellomyces capsulatus</name>
    <name type="common">Darling's disease fungus</name>
    <name type="synonym">Histoplasma capsulatum</name>
    <dbReference type="NCBI Taxonomy" id="5037"/>
    <lineage>
        <taxon>Eukaryota</taxon>
        <taxon>Fungi</taxon>
        <taxon>Dikarya</taxon>
        <taxon>Ascomycota</taxon>
        <taxon>Pezizomycotina</taxon>
        <taxon>Eurotiomycetes</taxon>
        <taxon>Eurotiomycetidae</taxon>
        <taxon>Onygenales</taxon>
        <taxon>Ajellomycetaceae</taxon>
        <taxon>Histoplasma</taxon>
    </lineage>
</organism>
<dbReference type="AlphaFoldDB" id="A0A8H7YJB9"/>
<protein>
    <submittedName>
        <fullName evidence="1">Uncharacterized protein</fullName>
    </submittedName>
</protein>
<dbReference type="EMBL" id="JAEVHI010000005">
    <property type="protein sequence ID" value="KAG5290579.1"/>
    <property type="molecule type" value="Genomic_DNA"/>
</dbReference>
<gene>
    <name evidence="1" type="ORF">I7I52_07638</name>
</gene>
<reference evidence="1 2" key="1">
    <citation type="submission" date="2021-01" db="EMBL/GenBank/DDBJ databases">
        <title>Chromosome-level genome assembly of a human fungal pathogen reveals clustering of transcriptionally co-regulated genes.</title>
        <authorList>
            <person name="Voorhies M."/>
            <person name="Cohen S."/>
            <person name="Shea T.P."/>
            <person name="Petrus S."/>
            <person name="Munoz J.F."/>
            <person name="Poplawski S."/>
            <person name="Goldman W.E."/>
            <person name="Michael T."/>
            <person name="Cuomo C.A."/>
            <person name="Sil A."/>
            <person name="Beyhan S."/>
        </authorList>
    </citation>
    <scope>NUCLEOTIDE SEQUENCE [LARGE SCALE GENOMIC DNA]</scope>
    <source>
        <strain evidence="1 2">G184AR</strain>
    </source>
</reference>
<accession>A0A8H7YJB9</accession>